<dbReference type="InterPro" id="IPR043129">
    <property type="entry name" value="ATPase_NBD"/>
</dbReference>
<evidence type="ECO:0000256" key="13">
    <source>
        <dbReference type="ARBA" id="ARBA00022993"/>
    </source>
</evidence>
<evidence type="ECO:0000256" key="4">
    <source>
        <dbReference type="ARBA" id="ARBA00005225"/>
    </source>
</evidence>
<dbReference type="AlphaFoldDB" id="A0A1T4XU24"/>
<gene>
    <name evidence="16" type="primary">coaX</name>
    <name evidence="17" type="ORF">SAMN02745178_02266</name>
</gene>
<comment type="subcellular location">
    <subcellularLocation>
        <location evidence="3 16">Cytoplasm</location>
    </subcellularLocation>
</comment>
<comment type="cofactor">
    <cofactor evidence="2">
        <name>K(+)</name>
        <dbReference type="ChEBI" id="CHEBI:29103"/>
    </cofactor>
</comment>
<comment type="pathway">
    <text evidence="4 16">Cofactor biosynthesis; coenzyme A biosynthesis; CoA from (R)-pantothenate: step 1/5.</text>
</comment>
<comment type="cofactor">
    <cofactor evidence="16">
        <name>NH4(+)</name>
        <dbReference type="ChEBI" id="CHEBI:28938"/>
    </cofactor>
    <cofactor evidence="16">
        <name>K(+)</name>
        <dbReference type="ChEBI" id="CHEBI:29103"/>
    </cofactor>
    <text evidence="16">A monovalent cation. Ammonium or potassium.</text>
</comment>
<evidence type="ECO:0000256" key="3">
    <source>
        <dbReference type="ARBA" id="ARBA00004496"/>
    </source>
</evidence>
<dbReference type="InterPro" id="IPR004619">
    <property type="entry name" value="Type_III_PanK"/>
</dbReference>
<evidence type="ECO:0000256" key="12">
    <source>
        <dbReference type="ARBA" id="ARBA00022958"/>
    </source>
</evidence>
<dbReference type="SUPFAM" id="SSF53067">
    <property type="entry name" value="Actin-like ATPase domain"/>
    <property type="match status" value="2"/>
</dbReference>
<dbReference type="GO" id="GO:0004594">
    <property type="term" value="F:pantothenate kinase activity"/>
    <property type="evidence" value="ECO:0007669"/>
    <property type="project" value="UniProtKB-UniRule"/>
</dbReference>
<dbReference type="PANTHER" id="PTHR34265:SF1">
    <property type="entry name" value="TYPE III PANTOTHENATE KINASE"/>
    <property type="match status" value="1"/>
</dbReference>
<evidence type="ECO:0000256" key="9">
    <source>
        <dbReference type="ARBA" id="ARBA00022741"/>
    </source>
</evidence>
<dbReference type="RefSeq" id="WP_078785125.1">
    <property type="nucleotide sequence ID" value="NZ_CABIYV010000001.1"/>
</dbReference>
<dbReference type="UniPathway" id="UPA00241">
    <property type="reaction ID" value="UER00352"/>
</dbReference>
<dbReference type="HAMAP" id="MF_01274">
    <property type="entry name" value="Pantothen_kinase_3"/>
    <property type="match status" value="1"/>
</dbReference>
<dbReference type="Pfam" id="PF03309">
    <property type="entry name" value="Pan_kinase"/>
    <property type="match status" value="1"/>
</dbReference>
<dbReference type="GO" id="GO:0015937">
    <property type="term" value="P:coenzyme A biosynthetic process"/>
    <property type="evidence" value="ECO:0007669"/>
    <property type="project" value="UniProtKB-UniRule"/>
</dbReference>
<dbReference type="EC" id="2.7.1.33" evidence="6 16"/>
<keyword evidence="12 16" id="KW-0630">Potassium</keyword>
<keyword evidence="8 16" id="KW-0808">Transferase</keyword>
<evidence type="ECO:0000256" key="15">
    <source>
        <dbReference type="ARBA" id="ARBA00040883"/>
    </source>
</evidence>
<dbReference type="GO" id="GO:0005737">
    <property type="term" value="C:cytoplasm"/>
    <property type="evidence" value="ECO:0007669"/>
    <property type="project" value="UniProtKB-SubCell"/>
</dbReference>
<evidence type="ECO:0000256" key="1">
    <source>
        <dbReference type="ARBA" id="ARBA00001206"/>
    </source>
</evidence>
<dbReference type="CDD" id="cd24015">
    <property type="entry name" value="ASKHA_NBD_PanK-III"/>
    <property type="match status" value="1"/>
</dbReference>
<protein>
    <recommendedName>
        <fullName evidence="15 16">Type III pantothenate kinase</fullName>
        <ecNumber evidence="6 16">2.7.1.33</ecNumber>
    </recommendedName>
    <alternativeName>
        <fullName evidence="16">PanK-III</fullName>
    </alternativeName>
    <alternativeName>
        <fullName evidence="16">Pantothenic acid kinase</fullName>
    </alternativeName>
</protein>
<comment type="function">
    <text evidence="16">Catalyzes the phosphorylation of pantothenate (Pan), the first step in CoA biosynthesis.</text>
</comment>
<evidence type="ECO:0000313" key="17">
    <source>
        <dbReference type="EMBL" id="SKA92585.1"/>
    </source>
</evidence>
<feature type="binding site" evidence="16">
    <location>
        <begin position="6"/>
        <end position="13"/>
    </location>
    <ligand>
        <name>ATP</name>
        <dbReference type="ChEBI" id="CHEBI:30616"/>
    </ligand>
</feature>
<evidence type="ECO:0000256" key="11">
    <source>
        <dbReference type="ARBA" id="ARBA00022840"/>
    </source>
</evidence>
<dbReference type="Gene3D" id="3.30.420.40">
    <property type="match status" value="2"/>
</dbReference>
<comment type="caution">
    <text evidence="16">Lacks conserved residue(s) required for the propagation of feature annotation.</text>
</comment>
<evidence type="ECO:0000256" key="7">
    <source>
        <dbReference type="ARBA" id="ARBA00022490"/>
    </source>
</evidence>
<keyword evidence="7 16" id="KW-0963">Cytoplasm</keyword>
<dbReference type="Proteomes" id="UP000190286">
    <property type="component" value="Unassembled WGS sequence"/>
</dbReference>
<evidence type="ECO:0000256" key="6">
    <source>
        <dbReference type="ARBA" id="ARBA00012102"/>
    </source>
</evidence>
<organism evidence="17 18">
    <name type="scientific">Gemmiger formicilis</name>
    <dbReference type="NCBI Taxonomy" id="745368"/>
    <lineage>
        <taxon>Bacteria</taxon>
        <taxon>Bacillati</taxon>
        <taxon>Bacillota</taxon>
        <taxon>Clostridia</taxon>
        <taxon>Eubacteriales</taxon>
        <taxon>Gemmiger</taxon>
    </lineage>
</organism>
<comment type="similarity">
    <text evidence="14 16">Belongs to the type III pantothenate kinase family.</text>
</comment>
<keyword evidence="11 16" id="KW-0067">ATP-binding</keyword>
<evidence type="ECO:0000256" key="2">
    <source>
        <dbReference type="ARBA" id="ARBA00001958"/>
    </source>
</evidence>
<dbReference type="GO" id="GO:0005524">
    <property type="term" value="F:ATP binding"/>
    <property type="evidence" value="ECO:0007669"/>
    <property type="project" value="UniProtKB-UniRule"/>
</dbReference>
<comment type="catalytic activity">
    <reaction evidence="1 16">
        <text>(R)-pantothenate + ATP = (R)-4'-phosphopantothenate + ADP + H(+)</text>
        <dbReference type="Rhea" id="RHEA:16373"/>
        <dbReference type="ChEBI" id="CHEBI:10986"/>
        <dbReference type="ChEBI" id="CHEBI:15378"/>
        <dbReference type="ChEBI" id="CHEBI:29032"/>
        <dbReference type="ChEBI" id="CHEBI:30616"/>
        <dbReference type="ChEBI" id="CHEBI:456216"/>
        <dbReference type="EC" id="2.7.1.33"/>
    </reaction>
</comment>
<reference evidence="17 18" key="1">
    <citation type="submission" date="2017-02" db="EMBL/GenBank/DDBJ databases">
        <authorList>
            <person name="Peterson S.W."/>
        </authorList>
    </citation>
    <scope>NUCLEOTIDE SEQUENCE [LARGE SCALE GENOMIC DNA]</scope>
    <source>
        <strain evidence="17 18">ATCC 27749</strain>
    </source>
</reference>
<evidence type="ECO:0000256" key="5">
    <source>
        <dbReference type="ARBA" id="ARBA00011738"/>
    </source>
</evidence>
<name>A0A1T4XU24_9FIRM</name>
<dbReference type="OrthoDB" id="9804707at2"/>
<keyword evidence="10 16" id="KW-0418">Kinase</keyword>
<sequence length="259" mass="27489">MILALNIGNSNITFGGYTPDGKLVFSSRLFADTALSSDELLYKIVNMLALYGAEPQQITAVIFSSVVPALTPRLREALRKMCECQIMEVGPGLKSGVRIRMDNPAQLGGELLCAIVGALQRCTPPCVVVNFDTATTLLAVDSTGALVGGSILPGPQCSLSALVRNTAQLPQVELEARPRRLLGANTADCLHSGIVYGTAAMLDGMVAQIRAALGAPDAPVVATGTLPDSVRTACATDIVYRETLVLEGLYWIWKKNTRK</sequence>
<feature type="binding site" evidence="16">
    <location>
        <position position="186"/>
    </location>
    <ligand>
        <name>substrate</name>
    </ligand>
</feature>
<keyword evidence="9 16" id="KW-0547">Nucleotide-binding</keyword>
<evidence type="ECO:0000256" key="14">
    <source>
        <dbReference type="ARBA" id="ARBA00038036"/>
    </source>
</evidence>
<proteinExistence type="inferred from homology"/>
<dbReference type="EMBL" id="FUYF01000015">
    <property type="protein sequence ID" value="SKA92585.1"/>
    <property type="molecule type" value="Genomic_DNA"/>
</dbReference>
<keyword evidence="18" id="KW-1185">Reference proteome</keyword>
<dbReference type="NCBIfam" id="TIGR00671">
    <property type="entry name" value="baf"/>
    <property type="match status" value="1"/>
</dbReference>
<dbReference type="PANTHER" id="PTHR34265">
    <property type="entry name" value="TYPE III PANTOTHENATE KINASE"/>
    <property type="match status" value="1"/>
</dbReference>
<evidence type="ECO:0000256" key="8">
    <source>
        <dbReference type="ARBA" id="ARBA00022679"/>
    </source>
</evidence>
<keyword evidence="13 16" id="KW-0173">Coenzyme A biosynthesis</keyword>
<evidence type="ECO:0000256" key="10">
    <source>
        <dbReference type="ARBA" id="ARBA00022777"/>
    </source>
</evidence>
<evidence type="ECO:0000313" key="18">
    <source>
        <dbReference type="Proteomes" id="UP000190286"/>
    </source>
</evidence>
<feature type="binding site" evidence="16">
    <location>
        <position position="133"/>
    </location>
    <ligand>
        <name>ATP</name>
        <dbReference type="ChEBI" id="CHEBI:30616"/>
    </ligand>
</feature>
<comment type="subunit">
    <text evidence="5 16">Homodimer.</text>
</comment>
<accession>A0A1T4XU24</accession>
<dbReference type="STRING" id="745368.SAMN02745178_02266"/>
<dbReference type="GeneID" id="93338711"/>
<evidence type="ECO:0000256" key="16">
    <source>
        <dbReference type="HAMAP-Rule" id="MF_01274"/>
    </source>
</evidence>